<evidence type="ECO:0000313" key="2">
    <source>
        <dbReference type="Proteomes" id="UP000789920"/>
    </source>
</evidence>
<proteinExistence type="predicted"/>
<sequence length="79" mass="8949">TCEGNLSNWDECKTQISKFPNARYKTFYDMKQAQSFIEGKEECAVEIDTNKLRVWTDGCSYENGSPNVRAGIGVFWGKG</sequence>
<dbReference type="Proteomes" id="UP000789920">
    <property type="component" value="Unassembled WGS sequence"/>
</dbReference>
<comment type="caution">
    <text evidence="1">The sequence shown here is derived from an EMBL/GenBank/DDBJ whole genome shotgun (WGS) entry which is preliminary data.</text>
</comment>
<accession>A0ACA9SRT1</accession>
<keyword evidence="2" id="KW-1185">Reference proteome</keyword>
<feature type="non-terminal residue" evidence="1">
    <location>
        <position position="1"/>
    </location>
</feature>
<name>A0ACA9SRT1_9GLOM</name>
<organism evidence="1 2">
    <name type="scientific">Racocetra persica</name>
    <dbReference type="NCBI Taxonomy" id="160502"/>
    <lineage>
        <taxon>Eukaryota</taxon>
        <taxon>Fungi</taxon>
        <taxon>Fungi incertae sedis</taxon>
        <taxon>Mucoromycota</taxon>
        <taxon>Glomeromycotina</taxon>
        <taxon>Glomeromycetes</taxon>
        <taxon>Diversisporales</taxon>
        <taxon>Gigasporaceae</taxon>
        <taxon>Racocetra</taxon>
    </lineage>
</organism>
<feature type="non-terminal residue" evidence="1">
    <location>
        <position position="79"/>
    </location>
</feature>
<reference evidence="1" key="1">
    <citation type="submission" date="2021-06" db="EMBL/GenBank/DDBJ databases">
        <authorList>
            <person name="Kallberg Y."/>
            <person name="Tangrot J."/>
            <person name="Rosling A."/>
        </authorList>
    </citation>
    <scope>NUCLEOTIDE SEQUENCE</scope>
    <source>
        <strain evidence="1">MA461A</strain>
    </source>
</reference>
<protein>
    <submittedName>
        <fullName evidence="1">3412_t:CDS:1</fullName>
    </submittedName>
</protein>
<gene>
    <name evidence="1" type="ORF">RPERSI_LOCUS33954</name>
</gene>
<dbReference type="EMBL" id="CAJVQC010149593">
    <property type="protein sequence ID" value="CAG8846072.1"/>
    <property type="molecule type" value="Genomic_DNA"/>
</dbReference>
<evidence type="ECO:0000313" key="1">
    <source>
        <dbReference type="EMBL" id="CAG8846072.1"/>
    </source>
</evidence>